<name>A0A1M4W6M5_9RHOB</name>
<protein>
    <submittedName>
        <fullName evidence="2">Nicotinamide-nucleotide amidase</fullName>
    </submittedName>
</protein>
<dbReference type="Gene3D" id="3.90.950.20">
    <property type="entry name" value="CinA-like"/>
    <property type="match status" value="1"/>
</dbReference>
<dbReference type="STRING" id="1486859.SAMN05444273_102517"/>
<feature type="domain" description="CinA C-terminal" evidence="1">
    <location>
        <begin position="4"/>
        <end position="152"/>
    </location>
</feature>
<keyword evidence="3" id="KW-1185">Reference proteome</keyword>
<dbReference type="RefSeq" id="WP_073141509.1">
    <property type="nucleotide sequence ID" value="NZ_FQUV01000002.1"/>
</dbReference>
<gene>
    <name evidence="2" type="ORF">SAMN05444273_102517</name>
</gene>
<evidence type="ECO:0000313" key="3">
    <source>
        <dbReference type="Proteomes" id="UP000184144"/>
    </source>
</evidence>
<organism evidence="2 3">
    <name type="scientific">Litoreibacter ascidiaceicola</name>
    <dbReference type="NCBI Taxonomy" id="1486859"/>
    <lineage>
        <taxon>Bacteria</taxon>
        <taxon>Pseudomonadati</taxon>
        <taxon>Pseudomonadota</taxon>
        <taxon>Alphaproteobacteria</taxon>
        <taxon>Rhodobacterales</taxon>
        <taxon>Roseobacteraceae</taxon>
        <taxon>Litoreibacter</taxon>
    </lineage>
</organism>
<dbReference type="EMBL" id="FQUV01000002">
    <property type="protein sequence ID" value="SHE76849.1"/>
    <property type="molecule type" value="Genomic_DNA"/>
</dbReference>
<evidence type="ECO:0000259" key="1">
    <source>
        <dbReference type="Pfam" id="PF02464"/>
    </source>
</evidence>
<accession>A0A1M4W6M5</accession>
<dbReference type="Pfam" id="PF02464">
    <property type="entry name" value="CinA"/>
    <property type="match status" value="1"/>
</dbReference>
<dbReference type="OrthoDB" id="9801454at2"/>
<reference evidence="3" key="1">
    <citation type="submission" date="2016-11" db="EMBL/GenBank/DDBJ databases">
        <authorList>
            <person name="Varghese N."/>
            <person name="Submissions S."/>
        </authorList>
    </citation>
    <scope>NUCLEOTIDE SEQUENCE [LARGE SCALE GENOMIC DNA]</scope>
    <source>
        <strain evidence="3">DSM 100566</strain>
    </source>
</reference>
<dbReference type="InterPro" id="IPR036653">
    <property type="entry name" value="CinA-like_C"/>
</dbReference>
<evidence type="ECO:0000313" key="2">
    <source>
        <dbReference type="EMBL" id="SHE76849.1"/>
    </source>
</evidence>
<dbReference type="SUPFAM" id="SSF142433">
    <property type="entry name" value="CinA-like"/>
    <property type="match status" value="1"/>
</dbReference>
<dbReference type="NCBIfam" id="TIGR00199">
    <property type="entry name" value="PncC_domain"/>
    <property type="match status" value="1"/>
</dbReference>
<dbReference type="AlphaFoldDB" id="A0A1M4W6M5"/>
<dbReference type="Proteomes" id="UP000184144">
    <property type="component" value="Unassembled WGS sequence"/>
</dbReference>
<dbReference type="InterPro" id="IPR008136">
    <property type="entry name" value="CinA_C"/>
</dbReference>
<sequence>MADAAQVLQAARAKGWRIATAESCTGGLIAGALTEIAGSSDVVECGFVTYSNAAKQKMLGVTETSLEAHGAVSEQVAREMAEGALRASGVELAVSVTGIAGPGGSEFKPEGMVCFGVATARGVVTETVQFGPLGRAQVRQATVTHALDSLLKAALS</sequence>
<proteinExistence type="predicted"/>